<reference evidence="1" key="2">
    <citation type="submission" date="2006-05" db="EMBL/GenBank/DDBJ databases">
        <title>Sequencing of the draft genome and assembly of Desulfuromonas acetoxidans DSM 684.</title>
        <authorList>
            <consortium name="US DOE Joint Genome Institute (JGI-PGF)"/>
            <person name="Copeland A."/>
            <person name="Lucas S."/>
            <person name="Lapidus A."/>
            <person name="Barry K."/>
            <person name="Detter J.C."/>
            <person name="Glavina del Rio T."/>
            <person name="Hammon N."/>
            <person name="Israni S."/>
            <person name="Dalin E."/>
            <person name="Tice H."/>
            <person name="Bruce D."/>
            <person name="Pitluck S."/>
            <person name="Richardson P."/>
        </authorList>
    </citation>
    <scope>NUCLEOTIDE SEQUENCE [LARGE SCALE GENOMIC DNA]</scope>
    <source>
        <strain evidence="1">DSM 684</strain>
    </source>
</reference>
<dbReference type="PROSITE" id="PS51257">
    <property type="entry name" value="PROKAR_LIPOPROTEIN"/>
    <property type="match status" value="1"/>
</dbReference>
<keyword evidence="1" id="KW-0548">Nucleotidyltransferase</keyword>
<comment type="caution">
    <text evidence="1">The sequence shown here is derived from an EMBL/GenBank/DDBJ whole genome shotgun (WGS) entry which is preliminary data.</text>
</comment>
<evidence type="ECO:0000313" key="2">
    <source>
        <dbReference type="Proteomes" id="UP000005695"/>
    </source>
</evidence>
<dbReference type="EMBL" id="AAEW02000006">
    <property type="protein sequence ID" value="EAT16135.1"/>
    <property type="molecule type" value="Genomic_DNA"/>
</dbReference>
<dbReference type="AlphaFoldDB" id="Q1K173"/>
<dbReference type="Proteomes" id="UP000005695">
    <property type="component" value="Unassembled WGS sequence"/>
</dbReference>
<protein>
    <submittedName>
        <fullName evidence="1">Acylneuraminate cytidylyltransferase</fullName>
    </submittedName>
</protein>
<dbReference type="InterPro" id="IPR029044">
    <property type="entry name" value="Nucleotide-diphossugar_trans"/>
</dbReference>
<dbReference type="SUPFAM" id="SSF53448">
    <property type="entry name" value="Nucleotide-diphospho-sugar transferases"/>
    <property type="match status" value="1"/>
</dbReference>
<dbReference type="Gene3D" id="3.90.550.10">
    <property type="entry name" value="Spore Coat Polysaccharide Biosynthesis Protein SpsA, Chain A"/>
    <property type="match status" value="1"/>
</dbReference>
<dbReference type="GO" id="GO:0008781">
    <property type="term" value="F:N-acylneuraminate cytidylyltransferase activity"/>
    <property type="evidence" value="ECO:0007669"/>
    <property type="project" value="TreeGrafter"/>
</dbReference>
<organism evidence="1 2">
    <name type="scientific">Desulfuromonas acetoxidans (strain DSM 684 / 11070)</name>
    <dbReference type="NCBI Taxonomy" id="281689"/>
    <lineage>
        <taxon>Bacteria</taxon>
        <taxon>Pseudomonadati</taxon>
        <taxon>Thermodesulfobacteriota</taxon>
        <taxon>Desulfuromonadia</taxon>
        <taxon>Desulfuromonadales</taxon>
        <taxon>Desulfuromonadaceae</taxon>
        <taxon>Desulfuromonas</taxon>
    </lineage>
</organism>
<dbReference type="RefSeq" id="WP_005999280.1">
    <property type="nucleotide sequence ID" value="NZ_AAEW02000006.1"/>
</dbReference>
<proteinExistence type="predicted"/>
<dbReference type="Pfam" id="PF02348">
    <property type="entry name" value="CTP_transf_3"/>
    <property type="match status" value="1"/>
</dbReference>
<dbReference type="PANTHER" id="PTHR21485:SF6">
    <property type="entry name" value="N-ACYLNEURAMINATE CYTIDYLYLTRANSFERASE-RELATED"/>
    <property type="match status" value="1"/>
</dbReference>
<dbReference type="InterPro" id="IPR003329">
    <property type="entry name" value="Cytidylyl_trans"/>
</dbReference>
<dbReference type="OrthoDB" id="9805604at2"/>
<sequence>MVKKYLAVIPARGGSKRLPGKNLMSIGGHSLIGCAIECAKSAEHITEICVTTDDQDIANEALKYGPYVHFMRPDFLASDEARTIDVVLHAVQWFSNQGKDFDAVVVLQPTSPLRSQENILKAIQLFEQKDAQAVVSVCRLEHPMEWCAELGIDGNMEEFGKTCGALNRSQDTAVTYRLNGAIYIYDLSKLIEVGGFFYNKKTFAYEMNAKESIDIDTYEDFLLARFWDEVIENGIR</sequence>
<keyword evidence="1" id="KW-0808">Transferase</keyword>
<name>Q1K173_DESA6</name>
<dbReference type="CDD" id="cd02513">
    <property type="entry name" value="CMP-NeuAc_Synthase"/>
    <property type="match status" value="1"/>
</dbReference>
<dbReference type="PANTHER" id="PTHR21485">
    <property type="entry name" value="HAD SUPERFAMILY MEMBERS CMAS AND KDSC"/>
    <property type="match status" value="1"/>
</dbReference>
<accession>Q1K173</accession>
<reference evidence="1" key="1">
    <citation type="submission" date="2006-05" db="EMBL/GenBank/DDBJ databases">
        <title>Annotation of the draft genome assembly of Desulfuromonas acetoxidans DSM 684.</title>
        <authorList>
            <consortium name="US DOE Joint Genome Institute (JGI-ORNL)"/>
            <person name="Larimer F."/>
            <person name="Land M."/>
            <person name="Hauser L."/>
        </authorList>
    </citation>
    <scope>NUCLEOTIDE SEQUENCE [LARGE SCALE GENOMIC DNA]</scope>
    <source>
        <strain evidence="1">DSM 684</strain>
    </source>
</reference>
<evidence type="ECO:0000313" key="1">
    <source>
        <dbReference type="EMBL" id="EAT16135.1"/>
    </source>
</evidence>
<keyword evidence="2" id="KW-1185">Reference proteome</keyword>
<dbReference type="InterPro" id="IPR050793">
    <property type="entry name" value="CMP-NeuNAc_synthase"/>
</dbReference>
<gene>
    <name evidence="1" type="ORF">Dace_1599</name>
</gene>